<comment type="similarity">
    <text evidence="1">Belongs to the glycosyl hydrolase 3 family.</text>
</comment>
<dbReference type="InterPro" id="IPR006584">
    <property type="entry name" value="Cellulose-bd_IV"/>
</dbReference>
<protein>
    <recommendedName>
        <fullName evidence="5">Exo-alpha-(1-&gt;6)-L-arabinopyranosidase</fullName>
    </recommendedName>
</protein>
<dbReference type="Pfam" id="PF03422">
    <property type="entry name" value="CBM_6"/>
    <property type="match status" value="1"/>
</dbReference>
<accession>A0A7Y9ENC7</accession>
<dbReference type="GO" id="GO:0008422">
    <property type="term" value="F:beta-glucosidase activity"/>
    <property type="evidence" value="ECO:0007669"/>
    <property type="project" value="UniProtKB-ARBA"/>
</dbReference>
<dbReference type="Pfam" id="PF01915">
    <property type="entry name" value="Glyco_hydro_3_C"/>
    <property type="match status" value="1"/>
</dbReference>
<sequence length="457" mass="49375">MFELEKQEGGDYLLRYAGYEKAYDWADPAKTYVKAQDDGTLALTTKAEASRFSKDVVSSGVDSAVKAVTGAGAAVVVVGSMPFINGREDHDRTSMALAEGQSELVKAVRKANPNTVVVVENSYPTTLDWEQENVPAILWTSHAGAETGNALASLLFGDESPSGKLPQTWYRSGAALPDILDYDIIKSDRTYQYYKGKPLYPFGHGLSYTTFRYGRPRLSARSVDRDGTVTVTVPVTNTGGKAGDEVVQLYTHQRESRVKQPVKRLRAFARVHAAPGQTVTAELRLNASDLAVWDVTRGRWAVEKSKHDLLIGSSSTDVRRRAVLDVRGETIPARDLAGPTRAADFDDQSGVRLVDETKTSGDAVTGAPGSWLKFADAALGSSTGRITARVAGTSATIIEVRLDRPNGPLAGTLTVPSTDGAYSYKEISAPLTGTRGNRDVYLVLKGETRLSTFSMTR</sequence>
<dbReference type="Gene3D" id="2.60.120.260">
    <property type="entry name" value="Galactose-binding domain-like"/>
    <property type="match status" value="1"/>
</dbReference>
<dbReference type="InterPro" id="IPR005084">
    <property type="entry name" value="CBM6"/>
</dbReference>
<dbReference type="PANTHER" id="PTHR42715:SF3">
    <property type="entry name" value="BETA-GLUCOSIDASE B-RELATED"/>
    <property type="match status" value="1"/>
</dbReference>
<evidence type="ECO:0000256" key="3">
    <source>
        <dbReference type="ARBA" id="ARBA00022801"/>
    </source>
</evidence>
<feature type="domain" description="CBM6" evidence="6">
    <location>
        <begin position="338"/>
        <end position="456"/>
    </location>
</feature>
<dbReference type="SUPFAM" id="SSF49785">
    <property type="entry name" value="Galactose-binding domain-like"/>
    <property type="match status" value="1"/>
</dbReference>
<comment type="function">
    <text evidence="4">Catalyzes the hydrolysis of a non-reducing terminal alpha-L-arabinopyranosidic linkage in ginsenoside Rb2 (alpha-L-arabinopyranosyl-(1-&gt;6)-alpha-D-glucopyranosyl) to release alpha-D-glucopyranosyl (Rd). It is not able to hydrolyze alpha-L-arabinofuranosyl-(1-&gt;6)-alpha-D-glucopyranosyl (Rc).</text>
</comment>
<dbReference type="Gene3D" id="2.60.120.380">
    <property type="match status" value="1"/>
</dbReference>
<keyword evidence="8" id="KW-1185">Reference proteome</keyword>
<dbReference type="SMART" id="SM01217">
    <property type="entry name" value="Fn3_like"/>
    <property type="match status" value="1"/>
</dbReference>
<dbReference type="InterPro" id="IPR036881">
    <property type="entry name" value="Glyco_hydro_3_C_sf"/>
</dbReference>
<dbReference type="RefSeq" id="WP_179847390.1">
    <property type="nucleotide sequence ID" value="NZ_JACCBA010000001.1"/>
</dbReference>
<dbReference type="Gene3D" id="3.20.20.300">
    <property type="entry name" value="Glycoside hydrolase, family 3, N-terminal domain"/>
    <property type="match status" value="1"/>
</dbReference>
<gene>
    <name evidence="7" type="ORF">BJY14_006895</name>
</gene>
<dbReference type="GO" id="GO:0009251">
    <property type="term" value="P:glucan catabolic process"/>
    <property type="evidence" value="ECO:0007669"/>
    <property type="project" value="TreeGrafter"/>
</dbReference>
<evidence type="ECO:0000256" key="5">
    <source>
        <dbReference type="ARBA" id="ARBA00074219"/>
    </source>
</evidence>
<dbReference type="SMART" id="SM00606">
    <property type="entry name" value="CBD_IV"/>
    <property type="match status" value="1"/>
</dbReference>
<evidence type="ECO:0000256" key="1">
    <source>
        <dbReference type="ARBA" id="ARBA00005336"/>
    </source>
</evidence>
<evidence type="ECO:0000256" key="2">
    <source>
        <dbReference type="ARBA" id="ARBA00022729"/>
    </source>
</evidence>
<organism evidence="7 8">
    <name type="scientific">Actinomadura luteofluorescens</name>
    <dbReference type="NCBI Taxonomy" id="46163"/>
    <lineage>
        <taxon>Bacteria</taxon>
        <taxon>Bacillati</taxon>
        <taxon>Actinomycetota</taxon>
        <taxon>Actinomycetes</taxon>
        <taxon>Streptosporangiales</taxon>
        <taxon>Thermomonosporaceae</taxon>
        <taxon>Actinomadura</taxon>
    </lineage>
</organism>
<evidence type="ECO:0000256" key="4">
    <source>
        <dbReference type="ARBA" id="ARBA00058905"/>
    </source>
</evidence>
<dbReference type="EMBL" id="JACCBA010000001">
    <property type="protein sequence ID" value="NYD50912.1"/>
    <property type="molecule type" value="Genomic_DNA"/>
</dbReference>
<dbReference type="GO" id="GO:0030246">
    <property type="term" value="F:carbohydrate binding"/>
    <property type="evidence" value="ECO:0007669"/>
    <property type="project" value="InterPro"/>
</dbReference>
<dbReference type="AlphaFoldDB" id="A0A7Y9ENC7"/>
<dbReference type="PANTHER" id="PTHR42715">
    <property type="entry name" value="BETA-GLUCOSIDASE"/>
    <property type="match status" value="1"/>
</dbReference>
<reference evidence="7 8" key="1">
    <citation type="submission" date="2020-07" db="EMBL/GenBank/DDBJ databases">
        <title>Sequencing the genomes of 1000 actinobacteria strains.</title>
        <authorList>
            <person name="Klenk H.-P."/>
        </authorList>
    </citation>
    <scope>NUCLEOTIDE SEQUENCE [LARGE SCALE GENOMIC DNA]</scope>
    <source>
        <strain evidence="7 8">DSM 40398</strain>
    </source>
</reference>
<dbReference type="Gene3D" id="3.40.50.1700">
    <property type="entry name" value="Glycoside hydrolase family 3 C-terminal domain"/>
    <property type="match status" value="1"/>
</dbReference>
<evidence type="ECO:0000313" key="8">
    <source>
        <dbReference type="Proteomes" id="UP000529783"/>
    </source>
</evidence>
<dbReference type="Gene3D" id="2.60.40.10">
    <property type="entry name" value="Immunoglobulins"/>
    <property type="match status" value="1"/>
</dbReference>
<dbReference type="Pfam" id="PF14310">
    <property type="entry name" value="Fn3-like"/>
    <property type="match status" value="1"/>
</dbReference>
<dbReference type="InterPro" id="IPR026891">
    <property type="entry name" value="Fn3-like"/>
</dbReference>
<keyword evidence="3" id="KW-0378">Hydrolase</keyword>
<keyword evidence="2" id="KW-0732">Signal</keyword>
<name>A0A7Y9ENC7_9ACTN</name>
<dbReference type="Proteomes" id="UP000529783">
    <property type="component" value="Unassembled WGS sequence"/>
</dbReference>
<proteinExistence type="inferred from homology"/>
<dbReference type="InterPro" id="IPR002772">
    <property type="entry name" value="Glyco_hydro_3_C"/>
</dbReference>
<dbReference type="SUPFAM" id="SSF52279">
    <property type="entry name" value="Beta-D-glucan exohydrolase, C-terminal domain"/>
    <property type="match status" value="1"/>
</dbReference>
<comment type="caution">
    <text evidence="7">The sequence shown here is derived from an EMBL/GenBank/DDBJ whole genome shotgun (WGS) entry which is preliminary data.</text>
</comment>
<dbReference type="FunFam" id="2.60.40.10:FF:000495">
    <property type="entry name" value="Periplasmic beta-glucosidase"/>
    <property type="match status" value="1"/>
</dbReference>
<dbReference type="PROSITE" id="PS51175">
    <property type="entry name" value="CBM6"/>
    <property type="match status" value="1"/>
</dbReference>
<dbReference type="InterPro" id="IPR036962">
    <property type="entry name" value="Glyco_hydro_3_N_sf"/>
</dbReference>
<evidence type="ECO:0000259" key="6">
    <source>
        <dbReference type="PROSITE" id="PS51175"/>
    </source>
</evidence>
<dbReference type="InterPro" id="IPR050288">
    <property type="entry name" value="Cellulose_deg_GH3"/>
</dbReference>
<dbReference type="InterPro" id="IPR008979">
    <property type="entry name" value="Galactose-bd-like_sf"/>
</dbReference>
<dbReference type="InterPro" id="IPR013783">
    <property type="entry name" value="Ig-like_fold"/>
</dbReference>
<dbReference type="CDD" id="cd04084">
    <property type="entry name" value="CBM6_xylanase-like"/>
    <property type="match status" value="1"/>
</dbReference>
<evidence type="ECO:0000313" key="7">
    <source>
        <dbReference type="EMBL" id="NYD50912.1"/>
    </source>
</evidence>